<evidence type="ECO:0000256" key="7">
    <source>
        <dbReference type="ARBA" id="ARBA00022763"/>
    </source>
</evidence>
<dbReference type="GO" id="GO:0006310">
    <property type="term" value="P:DNA recombination"/>
    <property type="evidence" value="ECO:0007669"/>
    <property type="project" value="UniProtKB-UniRule"/>
</dbReference>
<gene>
    <name evidence="14" type="primary">lig</name>
    <name evidence="17" type="ORF">A2Y68_01455</name>
</gene>
<feature type="binding site" evidence="14">
    <location>
        <position position="244"/>
    </location>
    <ligand>
        <name>ATP</name>
        <dbReference type="ChEBI" id="CHEBI:30616"/>
    </ligand>
</feature>
<evidence type="ECO:0000256" key="3">
    <source>
        <dbReference type="ARBA" id="ARBA00022618"/>
    </source>
</evidence>
<comment type="function">
    <text evidence="14">DNA ligase that seals nicks in double-stranded DNA during DNA replication, DNA recombination and DNA repair.</text>
</comment>
<dbReference type="InterPro" id="IPR012340">
    <property type="entry name" value="NA-bd_OB-fold"/>
</dbReference>
<evidence type="ECO:0000256" key="10">
    <source>
        <dbReference type="ARBA" id="ARBA00023172"/>
    </source>
</evidence>
<dbReference type="NCBIfam" id="TIGR00574">
    <property type="entry name" value="dnl1"/>
    <property type="match status" value="1"/>
</dbReference>
<protein>
    <recommendedName>
        <fullName evidence="14">Probable DNA ligase</fullName>
        <ecNumber evidence="14">6.5.1.1</ecNumber>
    </recommendedName>
    <alternativeName>
        <fullName evidence="14">Polydeoxyribonucleotide synthase [ATP]</fullName>
    </alternativeName>
</protein>
<feature type="binding site" evidence="14">
    <location>
        <position position="270"/>
    </location>
    <ligand>
        <name>ATP</name>
        <dbReference type="ChEBI" id="CHEBI:30616"/>
    </ligand>
</feature>
<feature type="domain" description="ATP-dependent DNA ligase family profile" evidence="16">
    <location>
        <begin position="327"/>
        <end position="450"/>
    </location>
</feature>
<dbReference type="InterPro" id="IPR022865">
    <property type="entry name" value="DNA_ligae_ATP-dep_bac/arc"/>
</dbReference>
<dbReference type="InterPro" id="IPR000977">
    <property type="entry name" value="DNA_ligase_ATP-dep"/>
</dbReference>
<feature type="binding site" evidence="14">
    <location>
        <position position="251"/>
    </location>
    <ligand>
        <name>ATP</name>
        <dbReference type="ChEBI" id="CHEBI:30616"/>
    </ligand>
</feature>
<keyword evidence="8 14" id="KW-0067">ATP-binding</keyword>
<dbReference type="PROSITE" id="PS50160">
    <property type="entry name" value="DNA_LIGASE_A3"/>
    <property type="match status" value="1"/>
</dbReference>
<evidence type="ECO:0000256" key="4">
    <source>
        <dbReference type="ARBA" id="ARBA00022705"/>
    </source>
</evidence>
<keyword evidence="3 14" id="KW-0132">Cell division</keyword>
<dbReference type="PANTHER" id="PTHR45674">
    <property type="entry name" value="DNA LIGASE 1/3 FAMILY MEMBER"/>
    <property type="match status" value="1"/>
</dbReference>
<evidence type="ECO:0000256" key="12">
    <source>
        <dbReference type="ARBA" id="ARBA00023306"/>
    </source>
</evidence>
<comment type="caution">
    <text evidence="17">The sequence shown here is derived from an EMBL/GenBank/DDBJ whole genome shotgun (WGS) entry which is preliminary data.</text>
</comment>
<dbReference type="GO" id="GO:0003677">
    <property type="term" value="F:DNA binding"/>
    <property type="evidence" value="ECO:0007669"/>
    <property type="project" value="InterPro"/>
</dbReference>
<dbReference type="GO" id="GO:0006273">
    <property type="term" value="P:lagging strand elongation"/>
    <property type="evidence" value="ECO:0007669"/>
    <property type="project" value="TreeGrafter"/>
</dbReference>
<evidence type="ECO:0000259" key="16">
    <source>
        <dbReference type="PROSITE" id="PS50160"/>
    </source>
</evidence>
<evidence type="ECO:0000256" key="15">
    <source>
        <dbReference type="RuleBase" id="RU004196"/>
    </source>
</evidence>
<keyword evidence="9 14" id="KW-0460">Magnesium</keyword>
<feature type="binding site" evidence="14">
    <location>
        <position position="421"/>
    </location>
    <ligand>
        <name>ATP</name>
        <dbReference type="ChEBI" id="CHEBI:30616"/>
    </ligand>
</feature>
<dbReference type="InterPro" id="IPR050191">
    <property type="entry name" value="ATP-dep_DNA_ligase"/>
</dbReference>
<sequence>MTFKALSQYLDKLEKTASRNEITQILSQLFKTADKEEIDKVIYLLLGQLAPNYMAITLNIAERMMLRVIAQAYDEDINKVKALYKQMGDLGNVAQSLAIADGGALSVSAVYDKLMEIAREAGAGSQERKVSGTAKLLGELDPLSARFVARIPVGKLRLGFSDMTILDALSYMVKGDKGARVEIEHAFNVTADIGKIAQKVKARGLSSLEAIVPEPGTPIRPSLAERLPSAEKILEKVGREVYVEPKYDGFRSQVHIYEQDGAKTVAIFSRNLENTTPMFPDLVAAAKGLKVKNAIFDGEAIGYEPKSKRFLPFQETVQRKRKHGIEQAVKDFPLKLFIFDVLYLNGKSFLNVPFDQRRKTLEGVIPEAGEAIEITRQEKVASAEVIRDLIKKYLAEGLEGALIKKIDAPYKAGGRGYHWVKYKKTTEGGLADTVDCLVLGIYKGRGKRAGFGAGAFLVGVKEGTRFLSVSKIGTGLTDEQWREMDKRARSLKIKDRPKEYEVPKNLTPDAWVKPSLVVEILADEITRSPIHTAGLALRFPRLIRFRDEKSPEQATSITELNTLFEMQKSLSKK</sequence>
<dbReference type="EMBL" id="MGFR01000001">
    <property type="protein sequence ID" value="OGM10095.1"/>
    <property type="molecule type" value="Genomic_DNA"/>
</dbReference>
<dbReference type="Pfam" id="PF04679">
    <property type="entry name" value="DNA_ligase_A_C"/>
    <property type="match status" value="1"/>
</dbReference>
<dbReference type="Proteomes" id="UP000176778">
    <property type="component" value="Unassembled WGS sequence"/>
</dbReference>
<dbReference type="InterPro" id="IPR036599">
    <property type="entry name" value="DNA_ligase_N_sf"/>
</dbReference>
<organism evidence="17 18">
    <name type="scientific">Candidatus Woesebacteria bacterium RBG_13_46_13</name>
    <dbReference type="NCBI Taxonomy" id="1802479"/>
    <lineage>
        <taxon>Bacteria</taxon>
        <taxon>Candidatus Woeseibacteriota</taxon>
    </lineage>
</organism>
<feature type="binding site" evidence="14">
    <location>
        <position position="415"/>
    </location>
    <ligand>
        <name>ATP</name>
        <dbReference type="ChEBI" id="CHEBI:30616"/>
    </ligand>
</feature>
<keyword evidence="7 14" id="KW-0227">DNA damage</keyword>
<dbReference type="InterPro" id="IPR012310">
    <property type="entry name" value="DNA_ligase_ATP-dep_cent"/>
</dbReference>
<dbReference type="GO" id="GO:0005524">
    <property type="term" value="F:ATP binding"/>
    <property type="evidence" value="ECO:0007669"/>
    <property type="project" value="UniProtKB-UniRule"/>
</dbReference>
<feature type="binding site" evidence="14">
    <location>
        <position position="299"/>
    </location>
    <ligand>
        <name>ATP</name>
        <dbReference type="ChEBI" id="CHEBI:30616"/>
    </ligand>
</feature>
<dbReference type="GO" id="GO:0006281">
    <property type="term" value="P:DNA repair"/>
    <property type="evidence" value="ECO:0007669"/>
    <property type="project" value="UniProtKB-UniRule"/>
</dbReference>
<dbReference type="HAMAP" id="MF_00407">
    <property type="entry name" value="DNA_ligase"/>
    <property type="match status" value="1"/>
</dbReference>
<keyword evidence="11 14" id="KW-0234">DNA repair</keyword>
<dbReference type="Gene3D" id="2.40.50.140">
    <property type="entry name" value="Nucleic acid-binding proteins"/>
    <property type="match status" value="1"/>
</dbReference>
<evidence type="ECO:0000256" key="8">
    <source>
        <dbReference type="ARBA" id="ARBA00022840"/>
    </source>
</evidence>
<keyword evidence="5 14" id="KW-0479">Metal-binding</keyword>
<evidence type="ECO:0000256" key="14">
    <source>
        <dbReference type="HAMAP-Rule" id="MF_00407"/>
    </source>
</evidence>
<dbReference type="GO" id="GO:0051301">
    <property type="term" value="P:cell division"/>
    <property type="evidence" value="ECO:0007669"/>
    <property type="project" value="UniProtKB-KW"/>
</dbReference>
<dbReference type="GO" id="GO:0046872">
    <property type="term" value="F:metal ion binding"/>
    <property type="evidence" value="ECO:0007669"/>
    <property type="project" value="UniProtKB-KW"/>
</dbReference>
<evidence type="ECO:0000256" key="11">
    <source>
        <dbReference type="ARBA" id="ARBA00023204"/>
    </source>
</evidence>
<feature type="binding site" evidence="14">
    <location>
        <position position="339"/>
    </location>
    <ligand>
        <name>ATP</name>
        <dbReference type="ChEBI" id="CHEBI:30616"/>
    </ligand>
</feature>
<comment type="similarity">
    <text evidence="1 14 15">Belongs to the ATP-dependent DNA ligase family.</text>
</comment>
<dbReference type="SUPFAM" id="SSF56091">
    <property type="entry name" value="DNA ligase/mRNA capping enzyme, catalytic domain"/>
    <property type="match status" value="1"/>
</dbReference>
<feature type="active site" description="N6-AMP-lysine intermediate" evidence="14">
    <location>
        <position position="246"/>
    </location>
</feature>
<dbReference type="STRING" id="1802479.A2Y68_01455"/>
<dbReference type="CDD" id="cd07901">
    <property type="entry name" value="Adenylation_DNA_ligase_Arch_LigB"/>
    <property type="match status" value="1"/>
</dbReference>
<accession>A0A1F7X713</accession>
<dbReference type="InterPro" id="IPR016059">
    <property type="entry name" value="DNA_ligase_ATP-dep_CS"/>
</dbReference>
<evidence type="ECO:0000256" key="2">
    <source>
        <dbReference type="ARBA" id="ARBA00022598"/>
    </source>
</evidence>
<dbReference type="AlphaFoldDB" id="A0A1F7X713"/>
<dbReference type="Gene3D" id="3.30.470.30">
    <property type="entry name" value="DNA ligase/mRNA capping enzyme"/>
    <property type="match status" value="1"/>
</dbReference>
<dbReference type="InterPro" id="IPR012309">
    <property type="entry name" value="DNA_ligase_ATP-dep_C"/>
</dbReference>
<evidence type="ECO:0000256" key="13">
    <source>
        <dbReference type="ARBA" id="ARBA00034003"/>
    </source>
</evidence>
<dbReference type="Pfam" id="PF01068">
    <property type="entry name" value="DNA_ligase_A_M"/>
    <property type="match status" value="1"/>
</dbReference>
<dbReference type="SUPFAM" id="SSF50249">
    <property type="entry name" value="Nucleic acid-binding proteins"/>
    <property type="match status" value="1"/>
</dbReference>
<dbReference type="EC" id="6.5.1.1" evidence="14"/>
<dbReference type="PANTHER" id="PTHR45674:SF4">
    <property type="entry name" value="DNA LIGASE 1"/>
    <property type="match status" value="1"/>
</dbReference>
<evidence type="ECO:0000313" key="17">
    <source>
        <dbReference type="EMBL" id="OGM10095.1"/>
    </source>
</evidence>
<name>A0A1F7X713_9BACT</name>
<keyword evidence="2 14" id="KW-0436">Ligase</keyword>
<dbReference type="SUPFAM" id="SSF117018">
    <property type="entry name" value="ATP-dependent DNA ligase DNA-binding domain"/>
    <property type="match status" value="1"/>
</dbReference>
<keyword evidence="12 14" id="KW-0131">Cell cycle</keyword>
<dbReference type="GO" id="GO:0071897">
    <property type="term" value="P:DNA biosynthetic process"/>
    <property type="evidence" value="ECO:0007669"/>
    <property type="project" value="InterPro"/>
</dbReference>
<reference evidence="17 18" key="1">
    <citation type="journal article" date="2016" name="Nat. Commun.">
        <title>Thousands of microbial genomes shed light on interconnected biogeochemical processes in an aquifer system.</title>
        <authorList>
            <person name="Anantharaman K."/>
            <person name="Brown C.T."/>
            <person name="Hug L.A."/>
            <person name="Sharon I."/>
            <person name="Castelle C.J."/>
            <person name="Probst A.J."/>
            <person name="Thomas B.C."/>
            <person name="Singh A."/>
            <person name="Wilkins M.J."/>
            <person name="Karaoz U."/>
            <person name="Brodie E.L."/>
            <person name="Williams K.H."/>
            <person name="Hubbard S.S."/>
            <person name="Banfield J.F."/>
        </authorList>
    </citation>
    <scope>NUCLEOTIDE SEQUENCE [LARGE SCALE GENOMIC DNA]</scope>
</reference>
<comment type="catalytic activity">
    <reaction evidence="13 14">
        <text>ATP + (deoxyribonucleotide)n-3'-hydroxyl + 5'-phospho-(deoxyribonucleotide)m = (deoxyribonucleotide)n+m + AMP + diphosphate.</text>
        <dbReference type="EC" id="6.5.1.1"/>
    </reaction>
</comment>
<dbReference type="InterPro" id="IPR012308">
    <property type="entry name" value="DNA_ligase_ATP-dep_N"/>
</dbReference>
<evidence type="ECO:0000256" key="6">
    <source>
        <dbReference type="ARBA" id="ARBA00022741"/>
    </source>
</evidence>
<dbReference type="PROSITE" id="PS00333">
    <property type="entry name" value="DNA_LIGASE_A2"/>
    <property type="match status" value="1"/>
</dbReference>
<evidence type="ECO:0000256" key="5">
    <source>
        <dbReference type="ARBA" id="ARBA00022723"/>
    </source>
</evidence>
<dbReference type="Gene3D" id="1.10.3260.10">
    <property type="entry name" value="DNA ligase, ATP-dependent, N-terminal domain"/>
    <property type="match status" value="1"/>
</dbReference>
<evidence type="ECO:0000313" key="18">
    <source>
        <dbReference type="Proteomes" id="UP000176778"/>
    </source>
</evidence>
<dbReference type="GO" id="GO:0003910">
    <property type="term" value="F:DNA ligase (ATP) activity"/>
    <property type="evidence" value="ECO:0007669"/>
    <property type="project" value="UniProtKB-UniRule"/>
</dbReference>
<dbReference type="Pfam" id="PF04675">
    <property type="entry name" value="DNA_ligase_A_N"/>
    <property type="match status" value="1"/>
</dbReference>
<keyword evidence="10 14" id="KW-0233">DNA recombination</keyword>
<evidence type="ECO:0000256" key="1">
    <source>
        <dbReference type="ARBA" id="ARBA00007572"/>
    </source>
</evidence>
<proteinExistence type="inferred from homology"/>
<keyword evidence="4 14" id="KW-0235">DNA replication</keyword>
<keyword evidence="6 14" id="KW-0547">Nucleotide-binding</keyword>
<comment type="cofactor">
    <cofactor evidence="14">
        <name>Mg(2+)</name>
        <dbReference type="ChEBI" id="CHEBI:18420"/>
    </cofactor>
</comment>
<evidence type="ECO:0000256" key="9">
    <source>
        <dbReference type="ARBA" id="ARBA00022842"/>
    </source>
</evidence>